<gene>
    <name evidence="2" type="ORF">AXF42_Ash020415</name>
</gene>
<feature type="region of interest" description="Disordered" evidence="1">
    <location>
        <begin position="173"/>
        <end position="217"/>
    </location>
</feature>
<evidence type="ECO:0000256" key="1">
    <source>
        <dbReference type="SAM" id="MobiDB-lite"/>
    </source>
</evidence>
<proteinExistence type="predicted"/>
<sequence>MAESKKWTTLKSFSLRKKRANSPPIDTPPPEKKRVLEPSEGPPDPAVEKTIEVLQKEEAGAPVVDLEAEAPSAKVARVLARTLESAQEPPAKEATKVVNISDSPVKLPLKTGDRRELSVVVQTPMGGRLEPGKILLKDEDVERFFSKVDAPGQGLVKTTLVICSPTPLSESIPLPSKVKRPSFPRLLPAVARNDEKKEEKGGKGRKGEGSKMEEVTKKKEEVLRVAPEVALDIGQEATWGID</sequence>
<protein>
    <submittedName>
        <fullName evidence="2">Uncharacterized protein</fullName>
    </submittedName>
</protein>
<name>A0A2I0AA86_9ASPA</name>
<evidence type="ECO:0000313" key="3">
    <source>
        <dbReference type="Proteomes" id="UP000236161"/>
    </source>
</evidence>
<reference evidence="2 3" key="1">
    <citation type="journal article" date="2017" name="Nature">
        <title>The Apostasia genome and the evolution of orchids.</title>
        <authorList>
            <person name="Zhang G.Q."/>
            <person name="Liu K.W."/>
            <person name="Li Z."/>
            <person name="Lohaus R."/>
            <person name="Hsiao Y.Y."/>
            <person name="Niu S.C."/>
            <person name="Wang J.Y."/>
            <person name="Lin Y.C."/>
            <person name="Xu Q."/>
            <person name="Chen L.J."/>
            <person name="Yoshida K."/>
            <person name="Fujiwara S."/>
            <person name="Wang Z.W."/>
            <person name="Zhang Y.Q."/>
            <person name="Mitsuda N."/>
            <person name="Wang M."/>
            <person name="Liu G.H."/>
            <person name="Pecoraro L."/>
            <person name="Huang H.X."/>
            <person name="Xiao X.J."/>
            <person name="Lin M."/>
            <person name="Wu X.Y."/>
            <person name="Wu W.L."/>
            <person name="Chen Y.Y."/>
            <person name="Chang S.B."/>
            <person name="Sakamoto S."/>
            <person name="Ohme-Takagi M."/>
            <person name="Yagi M."/>
            <person name="Zeng S.J."/>
            <person name="Shen C.Y."/>
            <person name="Yeh C.M."/>
            <person name="Luo Y.B."/>
            <person name="Tsai W.C."/>
            <person name="Van de Peer Y."/>
            <person name="Liu Z.J."/>
        </authorList>
    </citation>
    <scope>NUCLEOTIDE SEQUENCE [LARGE SCALE GENOMIC DNA]</scope>
    <source>
        <strain evidence="3">cv. Shenzhen</strain>
        <tissue evidence="2">Stem</tissue>
    </source>
</reference>
<dbReference type="EMBL" id="KZ452004">
    <property type="protein sequence ID" value="PKA52454.1"/>
    <property type="molecule type" value="Genomic_DNA"/>
</dbReference>
<feature type="region of interest" description="Disordered" evidence="1">
    <location>
        <begin position="1"/>
        <end position="46"/>
    </location>
</feature>
<dbReference type="Proteomes" id="UP000236161">
    <property type="component" value="Unassembled WGS sequence"/>
</dbReference>
<dbReference type="AlphaFoldDB" id="A0A2I0AA86"/>
<organism evidence="2 3">
    <name type="scientific">Apostasia shenzhenica</name>
    <dbReference type="NCBI Taxonomy" id="1088818"/>
    <lineage>
        <taxon>Eukaryota</taxon>
        <taxon>Viridiplantae</taxon>
        <taxon>Streptophyta</taxon>
        <taxon>Embryophyta</taxon>
        <taxon>Tracheophyta</taxon>
        <taxon>Spermatophyta</taxon>
        <taxon>Magnoliopsida</taxon>
        <taxon>Liliopsida</taxon>
        <taxon>Asparagales</taxon>
        <taxon>Orchidaceae</taxon>
        <taxon>Apostasioideae</taxon>
        <taxon>Apostasia</taxon>
    </lineage>
</organism>
<accession>A0A2I0AA86</accession>
<keyword evidence="3" id="KW-1185">Reference proteome</keyword>
<feature type="compositionally biased region" description="Basic and acidic residues" evidence="1">
    <location>
        <begin position="192"/>
        <end position="217"/>
    </location>
</feature>
<evidence type="ECO:0000313" key="2">
    <source>
        <dbReference type="EMBL" id="PKA52454.1"/>
    </source>
</evidence>